<name>D4MXS2_ANAHA</name>
<protein>
    <submittedName>
        <fullName evidence="1">Uncharacterized protein</fullName>
    </submittedName>
</protein>
<organism evidence="1 2">
    <name type="scientific">Anaerostipes hadrus</name>
    <dbReference type="NCBI Taxonomy" id="649756"/>
    <lineage>
        <taxon>Bacteria</taxon>
        <taxon>Bacillati</taxon>
        <taxon>Bacillota</taxon>
        <taxon>Clostridia</taxon>
        <taxon>Lachnospirales</taxon>
        <taxon>Lachnospiraceae</taxon>
        <taxon>Anaerostipes</taxon>
    </lineage>
</organism>
<evidence type="ECO:0000313" key="1">
    <source>
        <dbReference type="EMBL" id="CBL37417.1"/>
    </source>
</evidence>
<dbReference type="EMBL" id="FP929061">
    <property type="protein sequence ID" value="CBL37417.1"/>
    <property type="molecule type" value="Genomic_DNA"/>
</dbReference>
<dbReference type="KEGG" id="bprl:CL2_03290"/>
<sequence length="38" mass="4563">MKQENLKKLKQQQDRRCILKCSDGTFKMPAYTIVFNEE</sequence>
<proteinExistence type="predicted"/>
<accession>D4MXS2</accession>
<dbReference type="AlphaFoldDB" id="D4MXS2"/>
<dbReference type="Proteomes" id="UP000008960">
    <property type="component" value="Chromosome"/>
</dbReference>
<evidence type="ECO:0000313" key="2">
    <source>
        <dbReference type="Proteomes" id="UP000008960"/>
    </source>
</evidence>
<gene>
    <name evidence="1" type="ORF">CL2_03290</name>
</gene>
<reference evidence="1 2" key="1">
    <citation type="submission" date="2010-03" db="EMBL/GenBank/DDBJ databases">
        <title>The genome sequence of Clostridiales sp. SSC/2.</title>
        <authorList>
            <consortium name="metaHIT consortium -- http://www.metahit.eu/"/>
            <person name="Pajon A."/>
            <person name="Turner K."/>
            <person name="Parkhill J."/>
            <person name="Duncan S."/>
            <person name="Flint H."/>
        </authorList>
    </citation>
    <scope>NUCLEOTIDE SEQUENCE [LARGE SCALE GENOMIC DNA]</scope>
    <source>
        <strain evidence="1 2">SSC/2</strain>
    </source>
</reference>
<reference evidence="1 2" key="2">
    <citation type="submission" date="2010-03" db="EMBL/GenBank/DDBJ databases">
        <authorList>
            <person name="Pajon A."/>
        </authorList>
    </citation>
    <scope>NUCLEOTIDE SEQUENCE [LARGE SCALE GENOMIC DNA]</scope>
    <source>
        <strain evidence="1 2">SSC/2</strain>
    </source>
</reference>